<accession>A0A5J4SA76</accession>
<evidence type="ECO:0000259" key="4">
    <source>
        <dbReference type="Pfam" id="PF11967"/>
    </source>
</evidence>
<dbReference type="PANTHER" id="PTHR33991">
    <property type="entry name" value="DNA REPAIR PROTEIN RECO"/>
    <property type="match status" value="1"/>
</dbReference>
<dbReference type="EMBL" id="SNRY01000343">
    <property type="protein sequence ID" value="KAA6342143.1"/>
    <property type="molecule type" value="Genomic_DNA"/>
</dbReference>
<dbReference type="HAMAP" id="MF_00201">
    <property type="entry name" value="RecO"/>
    <property type="match status" value="1"/>
</dbReference>
<reference evidence="5" key="1">
    <citation type="submission" date="2019-03" db="EMBL/GenBank/DDBJ databases">
        <title>Single cell metagenomics reveals metabolic interactions within the superorganism composed of flagellate Streblomastix strix and complex community of Bacteroidetes bacteria on its surface.</title>
        <authorList>
            <person name="Treitli S.C."/>
            <person name="Kolisko M."/>
            <person name="Husnik F."/>
            <person name="Keeling P."/>
            <person name="Hampl V."/>
        </authorList>
    </citation>
    <scope>NUCLEOTIDE SEQUENCE</scope>
    <source>
        <strain evidence="5">STM</strain>
    </source>
</reference>
<dbReference type="InterPro" id="IPR037278">
    <property type="entry name" value="ARFGAP/RecO"/>
</dbReference>
<dbReference type="Pfam" id="PF11967">
    <property type="entry name" value="RecO_N"/>
    <property type="match status" value="1"/>
</dbReference>
<gene>
    <name evidence="5" type="ORF">EZS27_010098</name>
</gene>
<dbReference type="GO" id="GO:0043590">
    <property type="term" value="C:bacterial nucleoid"/>
    <property type="evidence" value="ECO:0007669"/>
    <property type="project" value="TreeGrafter"/>
</dbReference>
<evidence type="ECO:0000256" key="2">
    <source>
        <dbReference type="ARBA" id="ARBA00023172"/>
    </source>
</evidence>
<dbReference type="Pfam" id="PF02565">
    <property type="entry name" value="RecO_C"/>
    <property type="match status" value="1"/>
</dbReference>
<sequence length="244" mass="28552">MLQKTTGIVLHTLKYNDSSTIVDIFTELCGRASFIVSASRSKKTGIKPRLFQPLALIEFEADFRPTTTSLYRMKEAQSLIPFTTIPYNPFKSAISLFLAEFLYRALREEGENHSLFAYLKSSIIWLDEAQKRYANFHLVFLINLSHFLGLYPNLENYRKGDYFDMLNAGFTPTCPLQHSFFILPKETSHLPYLTRMNYETMYFFKMNRTESIRCLTIINEYYQLHLPGFSELKSLRILQELDII</sequence>
<dbReference type="InterPro" id="IPR003717">
    <property type="entry name" value="RecO"/>
</dbReference>
<proteinExistence type="inferred from homology"/>
<dbReference type="SUPFAM" id="SSF50249">
    <property type="entry name" value="Nucleic acid-binding proteins"/>
    <property type="match status" value="1"/>
</dbReference>
<dbReference type="NCBIfam" id="TIGR00613">
    <property type="entry name" value="reco"/>
    <property type="match status" value="1"/>
</dbReference>
<dbReference type="GO" id="GO:0006310">
    <property type="term" value="P:DNA recombination"/>
    <property type="evidence" value="ECO:0007669"/>
    <property type="project" value="UniProtKB-KW"/>
</dbReference>
<dbReference type="Gene3D" id="2.40.50.140">
    <property type="entry name" value="Nucleic acid-binding proteins"/>
    <property type="match status" value="1"/>
</dbReference>
<protein>
    <submittedName>
        <fullName evidence="5">DNA repair protein RecO</fullName>
    </submittedName>
</protein>
<feature type="domain" description="DNA replication/recombination mediator RecO N-terminal" evidence="4">
    <location>
        <begin position="1"/>
        <end position="79"/>
    </location>
</feature>
<name>A0A5J4SA76_9ZZZZ</name>
<evidence type="ECO:0000313" key="5">
    <source>
        <dbReference type="EMBL" id="KAA6342143.1"/>
    </source>
</evidence>
<dbReference type="InterPro" id="IPR022572">
    <property type="entry name" value="DNA_rep/recomb_RecO_N"/>
</dbReference>
<organism evidence="5">
    <name type="scientific">termite gut metagenome</name>
    <dbReference type="NCBI Taxonomy" id="433724"/>
    <lineage>
        <taxon>unclassified sequences</taxon>
        <taxon>metagenomes</taxon>
        <taxon>organismal metagenomes</taxon>
    </lineage>
</organism>
<dbReference type="PANTHER" id="PTHR33991:SF1">
    <property type="entry name" value="DNA REPAIR PROTEIN RECO"/>
    <property type="match status" value="1"/>
</dbReference>
<comment type="caution">
    <text evidence="5">The sequence shown here is derived from an EMBL/GenBank/DDBJ whole genome shotgun (WGS) entry which is preliminary data.</text>
</comment>
<dbReference type="SUPFAM" id="SSF57863">
    <property type="entry name" value="ArfGap/RecO-like zinc finger"/>
    <property type="match status" value="1"/>
</dbReference>
<evidence type="ECO:0000256" key="3">
    <source>
        <dbReference type="ARBA" id="ARBA00023204"/>
    </source>
</evidence>
<keyword evidence="2" id="KW-0233">DNA recombination</keyword>
<dbReference type="InterPro" id="IPR012340">
    <property type="entry name" value="NA-bd_OB-fold"/>
</dbReference>
<dbReference type="AlphaFoldDB" id="A0A5J4SA76"/>
<dbReference type="GO" id="GO:0006302">
    <property type="term" value="P:double-strand break repair"/>
    <property type="evidence" value="ECO:0007669"/>
    <property type="project" value="TreeGrafter"/>
</dbReference>
<evidence type="ECO:0000256" key="1">
    <source>
        <dbReference type="ARBA" id="ARBA00022763"/>
    </source>
</evidence>
<keyword evidence="3" id="KW-0234">DNA repair</keyword>
<keyword evidence="1" id="KW-0227">DNA damage</keyword>